<dbReference type="GO" id="GO:0005886">
    <property type="term" value="C:plasma membrane"/>
    <property type="evidence" value="ECO:0007669"/>
    <property type="project" value="UniProtKB-SubCell"/>
</dbReference>
<dbReference type="Pfam" id="PF14841">
    <property type="entry name" value="FliG_M"/>
    <property type="match status" value="1"/>
</dbReference>
<evidence type="ECO:0000256" key="4">
    <source>
        <dbReference type="ARBA" id="ARBA00021870"/>
    </source>
</evidence>
<gene>
    <name evidence="15" type="ORF">DFR26_1895</name>
</gene>
<evidence type="ECO:0000256" key="1">
    <source>
        <dbReference type="ARBA" id="ARBA00004117"/>
    </source>
</evidence>
<keyword evidence="9 11" id="KW-0975">Bacterial flagellum</keyword>
<dbReference type="InterPro" id="IPR011002">
    <property type="entry name" value="FliG_a-hlx"/>
</dbReference>
<proteinExistence type="inferred from homology"/>
<dbReference type="NCBIfam" id="TIGR00207">
    <property type="entry name" value="fliG"/>
    <property type="match status" value="1"/>
</dbReference>
<feature type="domain" description="Flagellar motor switch protein FliG middle" evidence="13">
    <location>
        <begin position="115"/>
        <end position="183"/>
    </location>
</feature>
<organism evidence="15 16">
    <name type="scientific">Paraperlucidibaca baekdonensis</name>
    <dbReference type="NCBI Taxonomy" id="748120"/>
    <lineage>
        <taxon>Bacteria</taxon>
        <taxon>Pseudomonadati</taxon>
        <taxon>Pseudomonadota</taxon>
        <taxon>Gammaproteobacteria</taxon>
        <taxon>Moraxellales</taxon>
        <taxon>Moraxellaceae</taxon>
        <taxon>Paraperlucidibaca</taxon>
    </lineage>
</organism>
<dbReference type="InterPro" id="IPR000090">
    <property type="entry name" value="Flg_Motor_Flig"/>
</dbReference>
<feature type="domain" description="Flagellar motor switch protein FliG C-terminal" evidence="12">
    <location>
        <begin position="216"/>
        <end position="322"/>
    </location>
</feature>
<dbReference type="SUPFAM" id="SSF48029">
    <property type="entry name" value="FliG"/>
    <property type="match status" value="2"/>
</dbReference>
<keyword evidence="6 11" id="KW-0145">Chemotaxis</keyword>
<evidence type="ECO:0000256" key="9">
    <source>
        <dbReference type="ARBA" id="ARBA00023143"/>
    </source>
</evidence>
<evidence type="ECO:0000256" key="3">
    <source>
        <dbReference type="ARBA" id="ARBA00010299"/>
    </source>
</evidence>
<protein>
    <recommendedName>
        <fullName evidence="4 11">Flagellar motor switch protein FliG</fullName>
    </recommendedName>
</protein>
<comment type="caution">
    <text evidence="15">The sequence shown here is derived from an EMBL/GenBank/DDBJ whole genome shotgun (WGS) entry which is preliminary data.</text>
</comment>
<dbReference type="Pfam" id="PF01706">
    <property type="entry name" value="FliG_C"/>
    <property type="match status" value="1"/>
</dbReference>
<name>A0A3E0H2M8_9GAMM</name>
<evidence type="ECO:0000259" key="14">
    <source>
        <dbReference type="Pfam" id="PF14842"/>
    </source>
</evidence>
<dbReference type="PANTHER" id="PTHR30534">
    <property type="entry name" value="FLAGELLAR MOTOR SWITCH PROTEIN FLIG"/>
    <property type="match status" value="1"/>
</dbReference>
<dbReference type="GO" id="GO:0071973">
    <property type="term" value="P:bacterial-type flagellum-dependent cell motility"/>
    <property type="evidence" value="ECO:0007669"/>
    <property type="project" value="InterPro"/>
</dbReference>
<evidence type="ECO:0000256" key="5">
    <source>
        <dbReference type="ARBA" id="ARBA00022475"/>
    </source>
</evidence>
<feature type="domain" description="Flagellar motor switch protein FliG N-terminal" evidence="14">
    <location>
        <begin position="7"/>
        <end position="99"/>
    </location>
</feature>
<accession>A0A3E0H2M8</accession>
<evidence type="ECO:0000256" key="10">
    <source>
        <dbReference type="ARBA" id="ARBA00025598"/>
    </source>
</evidence>
<evidence type="ECO:0000256" key="11">
    <source>
        <dbReference type="PIRNR" id="PIRNR003161"/>
    </source>
</evidence>
<comment type="similarity">
    <text evidence="3 11">Belongs to the FliG family.</text>
</comment>
<evidence type="ECO:0000259" key="13">
    <source>
        <dbReference type="Pfam" id="PF14841"/>
    </source>
</evidence>
<evidence type="ECO:0000256" key="8">
    <source>
        <dbReference type="ARBA" id="ARBA00023136"/>
    </source>
</evidence>
<dbReference type="GO" id="GO:0003774">
    <property type="term" value="F:cytoskeletal motor activity"/>
    <property type="evidence" value="ECO:0007669"/>
    <property type="project" value="InterPro"/>
</dbReference>
<dbReference type="EMBL" id="QUNR01000004">
    <property type="protein sequence ID" value="REH36759.1"/>
    <property type="molecule type" value="Genomic_DNA"/>
</dbReference>
<dbReference type="Pfam" id="PF14842">
    <property type="entry name" value="FliG_N"/>
    <property type="match status" value="1"/>
</dbReference>
<comment type="function">
    <text evidence="10 11">FliG is one of three proteins (FliG, FliN, FliM) that forms the rotor-mounted switch complex (C ring), located at the base of the basal body. This complex interacts with the CheY and CheZ chemotaxis proteins, in addition to contacting components of the motor that determine the direction of flagellar rotation.</text>
</comment>
<dbReference type="InterPro" id="IPR028263">
    <property type="entry name" value="FliG_N"/>
</dbReference>
<keyword evidence="15" id="KW-0969">Cilium</keyword>
<dbReference type="PRINTS" id="PR00954">
    <property type="entry name" value="FLGMOTORFLIG"/>
</dbReference>
<evidence type="ECO:0000256" key="6">
    <source>
        <dbReference type="ARBA" id="ARBA00022500"/>
    </source>
</evidence>
<dbReference type="Gene3D" id="1.10.220.30">
    <property type="match status" value="3"/>
</dbReference>
<dbReference type="GO" id="GO:0009425">
    <property type="term" value="C:bacterial-type flagellum basal body"/>
    <property type="evidence" value="ECO:0007669"/>
    <property type="project" value="UniProtKB-SubCell"/>
</dbReference>
<dbReference type="PANTHER" id="PTHR30534:SF0">
    <property type="entry name" value="FLAGELLAR MOTOR SWITCH PROTEIN FLIG"/>
    <property type="match status" value="1"/>
</dbReference>
<keyword evidence="5 11" id="KW-1003">Cell membrane</keyword>
<evidence type="ECO:0000313" key="16">
    <source>
        <dbReference type="Proteomes" id="UP000256774"/>
    </source>
</evidence>
<dbReference type="RefSeq" id="WP_181899039.1">
    <property type="nucleotide sequence ID" value="NZ_QUNR01000004.1"/>
</dbReference>
<keyword evidence="7 11" id="KW-0283">Flagellar rotation</keyword>
<reference evidence="15 16" key="1">
    <citation type="submission" date="2018-08" db="EMBL/GenBank/DDBJ databases">
        <title>Genomic Encyclopedia of Type Strains, Phase IV (KMG-IV): sequencing the most valuable type-strain genomes for metagenomic binning, comparative biology and taxonomic classification.</title>
        <authorList>
            <person name="Goeker M."/>
        </authorList>
    </citation>
    <scope>NUCLEOTIDE SEQUENCE [LARGE SCALE GENOMIC DNA]</scope>
    <source>
        <strain evidence="15 16">DSM 26022</strain>
    </source>
</reference>
<evidence type="ECO:0000313" key="15">
    <source>
        <dbReference type="EMBL" id="REH36759.1"/>
    </source>
</evidence>
<sequence length="331" mass="36329">MSTDNSHQAAMLLLMMGEEQAAEVLRHIDSDSVEKIGMAMAAIREVNHEQAEAVVSRFQETMESQTSLGVGVSGYVRQMLVSSLGADRGKTLADRVLGDDEPLEIDSLRWMDLDTVVHMLRDEHPQIVAITLAHMPQDQAAFIIKQLPSALQDDVVLRIATLEKVPQAAMRELQDILHNKMQLSGNFKSKAIDGATTAAGIMNSLGGEVGNRIISSLEKTDGKLTEKLKDLMFVFANLVQVTDKGMQLMLREVSTDLLTVALKGADEKVREKVFKNMSKRAGEMLLEDMEARGPVKLSEVETAQKEILVIARRLAEDGTISLGNGGDDYVQ</sequence>
<evidence type="ECO:0000256" key="2">
    <source>
        <dbReference type="ARBA" id="ARBA00004515"/>
    </source>
</evidence>
<dbReference type="AlphaFoldDB" id="A0A3E0H2M8"/>
<keyword evidence="8 11" id="KW-0472">Membrane</keyword>
<evidence type="ECO:0000259" key="12">
    <source>
        <dbReference type="Pfam" id="PF01706"/>
    </source>
</evidence>
<evidence type="ECO:0000256" key="7">
    <source>
        <dbReference type="ARBA" id="ARBA00022779"/>
    </source>
</evidence>
<keyword evidence="15" id="KW-0966">Cell projection</keyword>
<keyword evidence="16" id="KW-1185">Reference proteome</keyword>
<dbReference type="GO" id="GO:0006935">
    <property type="term" value="P:chemotaxis"/>
    <property type="evidence" value="ECO:0007669"/>
    <property type="project" value="UniProtKB-KW"/>
</dbReference>
<keyword evidence="11" id="KW-0997">Cell inner membrane</keyword>
<dbReference type="PIRSF" id="PIRSF003161">
    <property type="entry name" value="FliG"/>
    <property type="match status" value="1"/>
</dbReference>
<dbReference type="Proteomes" id="UP000256774">
    <property type="component" value="Unassembled WGS sequence"/>
</dbReference>
<comment type="subcellular location">
    <subcellularLocation>
        <location evidence="1 11">Bacterial flagellum basal body</location>
    </subcellularLocation>
    <subcellularLocation>
        <location evidence="2 11">Cell inner membrane</location>
        <topology evidence="2 11">Peripheral membrane protein</topology>
        <orientation evidence="2 11">Cytoplasmic side</orientation>
    </subcellularLocation>
</comment>
<dbReference type="InterPro" id="IPR032779">
    <property type="entry name" value="FliG_M"/>
</dbReference>
<dbReference type="InterPro" id="IPR023087">
    <property type="entry name" value="Flg_Motor_Flig_C"/>
</dbReference>
<keyword evidence="15" id="KW-0282">Flagellum</keyword>